<keyword evidence="3" id="KW-0813">Transport</keyword>
<feature type="transmembrane region" description="Helical" evidence="7">
    <location>
        <begin position="77"/>
        <end position="95"/>
    </location>
</feature>
<feature type="transmembrane region" description="Helical" evidence="7">
    <location>
        <begin position="366"/>
        <end position="384"/>
    </location>
</feature>
<keyword evidence="4 7" id="KW-0812">Transmembrane</keyword>
<feature type="transmembrane region" description="Helical" evidence="7">
    <location>
        <begin position="497"/>
        <end position="515"/>
    </location>
</feature>
<dbReference type="PANTHER" id="PTHR48020:SF12">
    <property type="entry name" value="PROTON MYO-INOSITOL COTRANSPORTER"/>
    <property type="match status" value="1"/>
</dbReference>
<comment type="caution">
    <text evidence="9">The sequence shown here is derived from an EMBL/GenBank/DDBJ whole genome shotgun (WGS) entry which is preliminary data.</text>
</comment>
<dbReference type="PROSITE" id="PS50850">
    <property type="entry name" value="MFS"/>
    <property type="match status" value="1"/>
</dbReference>
<feature type="transmembrane region" description="Helical" evidence="7">
    <location>
        <begin position="396"/>
        <end position="414"/>
    </location>
</feature>
<feature type="transmembrane region" description="Helical" evidence="7">
    <location>
        <begin position="434"/>
        <end position="456"/>
    </location>
</feature>
<evidence type="ECO:0000256" key="6">
    <source>
        <dbReference type="ARBA" id="ARBA00023136"/>
    </source>
</evidence>
<accession>A0A1Q8VRD5</accession>
<evidence type="ECO:0000256" key="1">
    <source>
        <dbReference type="ARBA" id="ARBA00004651"/>
    </source>
</evidence>
<feature type="transmembrane region" description="Helical" evidence="7">
    <location>
        <begin position="164"/>
        <end position="186"/>
    </location>
</feature>
<dbReference type="InterPro" id="IPR005828">
    <property type="entry name" value="MFS_sugar_transport-like"/>
</dbReference>
<comment type="subcellular location">
    <subcellularLocation>
        <location evidence="1">Cell membrane</location>
        <topology evidence="1">Multi-pass membrane protein</topology>
    </subcellularLocation>
</comment>
<evidence type="ECO:0000256" key="5">
    <source>
        <dbReference type="ARBA" id="ARBA00022989"/>
    </source>
</evidence>
<dbReference type="EMBL" id="MSKL01000006">
    <property type="protein sequence ID" value="OLO50649.1"/>
    <property type="molecule type" value="Genomic_DNA"/>
</dbReference>
<dbReference type="Pfam" id="PF00083">
    <property type="entry name" value="Sugar_tr"/>
    <property type="match status" value="2"/>
</dbReference>
<feature type="transmembrane region" description="Helical" evidence="7">
    <location>
        <begin position="324"/>
        <end position="346"/>
    </location>
</feature>
<dbReference type="InterPro" id="IPR050814">
    <property type="entry name" value="Myo-inositol_Transporter"/>
</dbReference>
<dbReference type="RefSeq" id="WP_075417296.1">
    <property type="nucleotide sequence ID" value="NZ_MSKL01000006.1"/>
</dbReference>
<evidence type="ECO:0000256" key="4">
    <source>
        <dbReference type="ARBA" id="ARBA00022692"/>
    </source>
</evidence>
<feature type="transmembrane region" description="Helical" evidence="7">
    <location>
        <begin position="32"/>
        <end position="57"/>
    </location>
</feature>
<keyword evidence="6 7" id="KW-0472">Membrane</keyword>
<feature type="transmembrane region" description="Helical" evidence="7">
    <location>
        <begin position="131"/>
        <end position="152"/>
    </location>
</feature>
<evidence type="ECO:0000256" key="2">
    <source>
        <dbReference type="ARBA" id="ARBA00010992"/>
    </source>
</evidence>
<dbReference type="GO" id="GO:0005886">
    <property type="term" value="C:plasma membrane"/>
    <property type="evidence" value="ECO:0007669"/>
    <property type="project" value="UniProtKB-SubCell"/>
</dbReference>
<dbReference type="GO" id="GO:0022857">
    <property type="term" value="F:transmembrane transporter activity"/>
    <property type="evidence" value="ECO:0007669"/>
    <property type="project" value="InterPro"/>
</dbReference>
<dbReference type="PROSITE" id="PS00217">
    <property type="entry name" value="SUGAR_TRANSPORT_2"/>
    <property type="match status" value="1"/>
</dbReference>
<reference evidence="9 10" key="1">
    <citation type="submission" date="2016-12" db="EMBL/GenBank/DDBJ databases">
        <title>Genomic comparison of strains in the 'Actinomyces naeslundii' group.</title>
        <authorList>
            <person name="Mughal S.R."/>
            <person name="Do T."/>
            <person name="Gilbert S.C."/>
            <person name="Witherden E.A."/>
            <person name="Didelot X."/>
            <person name="Beighton D."/>
        </authorList>
    </citation>
    <scope>NUCLEOTIDE SEQUENCE [LARGE SCALE GENOMIC DNA]</scope>
    <source>
        <strain evidence="9 10">P6N</strain>
    </source>
</reference>
<dbReference type="PROSITE" id="PS00216">
    <property type="entry name" value="SUGAR_TRANSPORT_1"/>
    <property type="match status" value="1"/>
</dbReference>
<keyword evidence="5 7" id="KW-1133">Transmembrane helix</keyword>
<dbReference type="OrthoDB" id="4008739at2"/>
<sequence>MSTSPSSAAHYTPEKIQELVDQTPASGPKRSLGLIALVATLGSLLFGYDTGVISGALPYMYLPHGADGLQITSWEEGWIGGLLCIGAALGASVGGKLSDKYGRRHNIMLLAIVFFIGALGCTISPNIWVLYFFRIVLGFAVGGASAIVPVFLGETAPKRIRGTLVAVDQMMIVFGQFLAFSMNAVLARMHGGPEVTLANDVVNKSGEVVAKAGDKVAWESVQHFNNVMIESGNGMTWRYMLVLATLPAVALWFGIRLMPESSRWYVANLRIAEAIGSLKRVRDESKDDSIAEEVDEMLEIQRKEANQEKWGLAQIMGVKWTRHLLFIGIILGLADQVTGINTAMYYTPKVLSAAGLPMSDAISLNVVSGFVSFVGSAVGLWLVTKFARRHVGIYQEASIVVSLGLLAAVFYFLIQPYQDADGNIKGAPTFAPYLVLLIVSLFVFAKQSGTVTWVLIAEIYPAKVRGTAMGLAVGTLWIGNAIVAAVFPVMMEKLGGSGTYLIFCLLNVLSLIFYMKFVPETKYHSLEELEVRFEKEYSSGQGVRDCGSGQRS</sequence>
<dbReference type="InterPro" id="IPR036259">
    <property type="entry name" value="MFS_trans_sf"/>
</dbReference>
<feature type="transmembrane region" description="Helical" evidence="7">
    <location>
        <begin position="468"/>
        <end position="491"/>
    </location>
</feature>
<dbReference type="InterPro" id="IPR020846">
    <property type="entry name" value="MFS_dom"/>
</dbReference>
<evidence type="ECO:0000259" key="8">
    <source>
        <dbReference type="PROSITE" id="PS50850"/>
    </source>
</evidence>
<dbReference type="InterPro" id="IPR003663">
    <property type="entry name" value="Sugar/inositol_transpt"/>
</dbReference>
<evidence type="ECO:0000256" key="3">
    <source>
        <dbReference type="ARBA" id="ARBA00022448"/>
    </source>
</evidence>
<evidence type="ECO:0000256" key="7">
    <source>
        <dbReference type="SAM" id="Phobius"/>
    </source>
</evidence>
<name>A0A1Q8VRD5_9ACTO</name>
<dbReference type="InterPro" id="IPR005829">
    <property type="entry name" value="Sugar_transporter_CS"/>
</dbReference>
<protein>
    <submittedName>
        <fullName evidence="9">MFS transporter</fullName>
    </submittedName>
</protein>
<dbReference type="AlphaFoldDB" id="A0A1Q8VRD5"/>
<feature type="domain" description="Major facilitator superfamily (MFS) profile" evidence="8">
    <location>
        <begin position="35"/>
        <end position="522"/>
    </location>
</feature>
<gene>
    <name evidence="9" type="ORF">BKH28_02165</name>
</gene>
<dbReference type="Proteomes" id="UP000186394">
    <property type="component" value="Unassembled WGS sequence"/>
</dbReference>
<evidence type="ECO:0000313" key="9">
    <source>
        <dbReference type="EMBL" id="OLO50649.1"/>
    </source>
</evidence>
<proteinExistence type="inferred from homology"/>
<dbReference type="PRINTS" id="PR00171">
    <property type="entry name" value="SUGRTRNSPORT"/>
</dbReference>
<organism evidence="9 10">
    <name type="scientific">Actinomyces oris</name>
    <dbReference type="NCBI Taxonomy" id="544580"/>
    <lineage>
        <taxon>Bacteria</taxon>
        <taxon>Bacillati</taxon>
        <taxon>Actinomycetota</taxon>
        <taxon>Actinomycetes</taxon>
        <taxon>Actinomycetales</taxon>
        <taxon>Actinomycetaceae</taxon>
        <taxon>Actinomyces</taxon>
    </lineage>
</organism>
<dbReference type="Gene3D" id="1.20.1250.20">
    <property type="entry name" value="MFS general substrate transporter like domains"/>
    <property type="match status" value="1"/>
</dbReference>
<comment type="similarity">
    <text evidence="2">Belongs to the major facilitator superfamily. Sugar transporter (TC 2.A.1.1) family.</text>
</comment>
<dbReference type="SUPFAM" id="SSF103473">
    <property type="entry name" value="MFS general substrate transporter"/>
    <property type="match status" value="1"/>
</dbReference>
<feature type="transmembrane region" description="Helical" evidence="7">
    <location>
        <begin position="107"/>
        <end position="125"/>
    </location>
</feature>
<feature type="transmembrane region" description="Helical" evidence="7">
    <location>
        <begin position="237"/>
        <end position="255"/>
    </location>
</feature>
<evidence type="ECO:0000313" key="10">
    <source>
        <dbReference type="Proteomes" id="UP000186394"/>
    </source>
</evidence>
<dbReference type="PANTHER" id="PTHR48020">
    <property type="entry name" value="PROTON MYO-INOSITOL COTRANSPORTER"/>
    <property type="match status" value="1"/>
</dbReference>